<dbReference type="AlphaFoldDB" id="A0ABD2PW09"/>
<evidence type="ECO:0000256" key="1">
    <source>
        <dbReference type="ARBA" id="ARBA00001913"/>
    </source>
</evidence>
<sequence length="379" mass="42793">PIEVSLFEYNIRFFGGLLSAYSLTRDKLYLDKAIEFADSVLSAFNTPTGIPASLFNFKTKSSRTHTWSVGGCSILSEFGTLQMEFAYLSELTGNPIYSEKVDKIRKLVASSLSRNSGLYYNHYNSATGSACSNSISFGAMGDSFYEYLIKEYKRTNGKDVQGKQLFEESIEGAVKLGVYRTSKEGNAFLTTYSGSALSSMEHLTCFMGGTLAYSAPSKDHPNFSRGSKITDTCRLSYVKSKWGIGPDKFYFTSDLEAVGASLSDNIYIQRPEVVESYFYMWRLTKDTKYRDWAWDAVLGINKTRTKFGFGGIQNVYNQNSSLDSTQQSFFLAETLKYLYLIFCEDDVISLDRWVFNTEAHPLPIHDKVNMGPSWKYSRK</sequence>
<gene>
    <name evidence="9" type="primary">MAN1A2</name>
    <name evidence="9" type="ORF">Ciccas_010786</name>
</gene>
<dbReference type="PANTHER" id="PTHR11742">
    <property type="entry name" value="MANNOSYL-OLIGOSACCHARIDE ALPHA-1,2-MANNOSIDASE-RELATED"/>
    <property type="match status" value="1"/>
</dbReference>
<protein>
    <recommendedName>
        <fullName evidence="8">alpha-1,2-Mannosidase</fullName>
        <ecNumber evidence="8">3.2.1.-</ecNumber>
    </recommendedName>
</protein>
<evidence type="ECO:0000256" key="8">
    <source>
        <dbReference type="RuleBase" id="RU361193"/>
    </source>
</evidence>
<feature type="non-terminal residue" evidence="9">
    <location>
        <position position="1"/>
    </location>
</feature>
<comment type="cofactor">
    <cofactor evidence="1 6">
        <name>Ca(2+)</name>
        <dbReference type="ChEBI" id="CHEBI:29108"/>
    </cofactor>
</comment>
<evidence type="ECO:0000256" key="3">
    <source>
        <dbReference type="ARBA" id="ARBA00007658"/>
    </source>
</evidence>
<comment type="caution">
    <text evidence="9">The sequence shown here is derived from an EMBL/GenBank/DDBJ whole genome shotgun (WGS) entry which is preliminary data.</text>
</comment>
<evidence type="ECO:0000256" key="7">
    <source>
        <dbReference type="PIRSR" id="PIRSR601382-3"/>
    </source>
</evidence>
<feature type="binding site" evidence="6">
    <location>
        <position position="357"/>
    </location>
    <ligand>
        <name>Ca(2+)</name>
        <dbReference type="ChEBI" id="CHEBI:29108"/>
    </ligand>
</feature>
<dbReference type="InterPro" id="IPR036026">
    <property type="entry name" value="Seven-hairpin_glycosidases"/>
</dbReference>
<evidence type="ECO:0000313" key="9">
    <source>
        <dbReference type="EMBL" id="KAL3310646.1"/>
    </source>
</evidence>
<accession>A0ABD2PW09</accession>
<dbReference type="Pfam" id="PF01532">
    <property type="entry name" value="Glyco_hydro_47"/>
    <property type="match status" value="1"/>
</dbReference>
<evidence type="ECO:0000256" key="5">
    <source>
        <dbReference type="ARBA" id="ARBA00023157"/>
    </source>
</evidence>
<keyword evidence="10" id="KW-1185">Reference proteome</keyword>
<evidence type="ECO:0000313" key="10">
    <source>
        <dbReference type="Proteomes" id="UP001626550"/>
    </source>
</evidence>
<feature type="disulfide bond" evidence="7">
    <location>
        <begin position="205"/>
        <end position="233"/>
    </location>
</feature>
<comment type="similarity">
    <text evidence="3 8">Belongs to the glycosyl hydrolase 47 family.</text>
</comment>
<proteinExistence type="inferred from homology"/>
<dbReference type="PRINTS" id="PR00747">
    <property type="entry name" value="GLYHDRLASE47"/>
</dbReference>
<dbReference type="EMBL" id="JBJKFK010002770">
    <property type="protein sequence ID" value="KAL3310646.1"/>
    <property type="molecule type" value="Genomic_DNA"/>
</dbReference>
<organism evidence="9 10">
    <name type="scientific">Cichlidogyrus casuarinus</name>
    <dbReference type="NCBI Taxonomy" id="1844966"/>
    <lineage>
        <taxon>Eukaryota</taxon>
        <taxon>Metazoa</taxon>
        <taxon>Spiralia</taxon>
        <taxon>Lophotrochozoa</taxon>
        <taxon>Platyhelminthes</taxon>
        <taxon>Monogenea</taxon>
        <taxon>Monopisthocotylea</taxon>
        <taxon>Dactylogyridea</taxon>
        <taxon>Ancyrocephalidae</taxon>
        <taxon>Cichlidogyrus</taxon>
    </lineage>
</organism>
<evidence type="ECO:0000256" key="2">
    <source>
        <dbReference type="ARBA" id="ARBA00004922"/>
    </source>
</evidence>
<keyword evidence="6" id="KW-0479">Metal-binding</keyword>
<dbReference type="InterPro" id="IPR012341">
    <property type="entry name" value="6hp_glycosidase-like_sf"/>
</dbReference>
<comment type="pathway">
    <text evidence="2">Protein modification; protein glycosylation.</text>
</comment>
<dbReference type="Proteomes" id="UP001626550">
    <property type="component" value="Unassembled WGS sequence"/>
</dbReference>
<dbReference type="EC" id="3.2.1.-" evidence="8"/>
<dbReference type="GO" id="GO:0016798">
    <property type="term" value="F:hydrolase activity, acting on glycosyl bonds"/>
    <property type="evidence" value="ECO:0007669"/>
    <property type="project" value="UniProtKB-KW"/>
</dbReference>
<keyword evidence="6" id="KW-0106">Calcium</keyword>
<keyword evidence="8" id="KW-0326">Glycosidase</keyword>
<dbReference type="SUPFAM" id="SSF48225">
    <property type="entry name" value="Seven-hairpin glycosidases"/>
    <property type="match status" value="1"/>
</dbReference>
<dbReference type="InterPro" id="IPR001382">
    <property type="entry name" value="Glyco_hydro_47"/>
</dbReference>
<dbReference type="Gene3D" id="1.50.10.10">
    <property type="match status" value="1"/>
</dbReference>
<dbReference type="InterPro" id="IPR050749">
    <property type="entry name" value="Glycosyl_Hydrolase_47"/>
</dbReference>
<keyword evidence="4 8" id="KW-0378">Hydrolase</keyword>
<reference evidence="9 10" key="1">
    <citation type="submission" date="2024-11" db="EMBL/GenBank/DDBJ databases">
        <title>Adaptive evolution of stress response genes in parasites aligns with host niche diversity.</title>
        <authorList>
            <person name="Hahn C."/>
            <person name="Resl P."/>
        </authorList>
    </citation>
    <scope>NUCLEOTIDE SEQUENCE [LARGE SCALE GENOMIC DNA]</scope>
    <source>
        <strain evidence="9">EGGRZ-B1_66</strain>
        <tissue evidence="9">Body</tissue>
    </source>
</reference>
<dbReference type="PANTHER" id="PTHR11742:SF6">
    <property type="entry name" value="MANNOSYL-OLIGOSACCHARIDE ALPHA-1,2-MANNOSIDASE IA-RELATED"/>
    <property type="match status" value="1"/>
</dbReference>
<evidence type="ECO:0000256" key="4">
    <source>
        <dbReference type="ARBA" id="ARBA00022801"/>
    </source>
</evidence>
<keyword evidence="5 7" id="KW-1015">Disulfide bond</keyword>
<evidence type="ECO:0000256" key="6">
    <source>
        <dbReference type="PIRSR" id="PIRSR601382-2"/>
    </source>
</evidence>
<name>A0ABD2PW09_9PLAT</name>